<dbReference type="PANTHER" id="PTHR31126">
    <property type="entry name" value="TYROSINE-PROTEIN PHOSPHATASE"/>
    <property type="match status" value="1"/>
</dbReference>
<dbReference type="KEGG" id="ppa:PAS_chr2-2_0393"/>
<dbReference type="InterPro" id="IPR020422">
    <property type="entry name" value="TYR_PHOSPHATASE_DUAL_dom"/>
</dbReference>
<dbReference type="SUPFAM" id="SSF52799">
    <property type="entry name" value="(Phosphotyrosine protein) phosphatases II"/>
    <property type="match status" value="1"/>
</dbReference>
<dbReference type="Gene3D" id="3.90.190.10">
    <property type="entry name" value="Protein tyrosine phosphatase superfamily"/>
    <property type="match status" value="1"/>
</dbReference>
<dbReference type="GeneID" id="8199101"/>
<feature type="domain" description="Tyrosine-protein phosphatase" evidence="2">
    <location>
        <begin position="49"/>
        <end position="198"/>
    </location>
</feature>
<dbReference type="eggNOG" id="KOG1572">
    <property type="taxonomic scope" value="Eukaryota"/>
</dbReference>
<evidence type="ECO:0000313" key="3">
    <source>
        <dbReference type="EMBL" id="CAY69515.1"/>
    </source>
</evidence>
<dbReference type="GO" id="GO:0016791">
    <property type="term" value="F:phosphatase activity"/>
    <property type="evidence" value="ECO:0007669"/>
    <property type="project" value="InterPro"/>
</dbReference>
<name>C4R1Z1_KOMPG</name>
<dbReference type="InterPro" id="IPR004861">
    <property type="entry name" value="Siw14-like"/>
</dbReference>
<dbReference type="OMA" id="MPLNYSF"/>
<dbReference type="EMBL" id="FN392320">
    <property type="protein sequence ID" value="CAY69515.1"/>
    <property type="molecule type" value="Genomic_DNA"/>
</dbReference>
<evidence type="ECO:0000259" key="2">
    <source>
        <dbReference type="PROSITE" id="PS50054"/>
    </source>
</evidence>
<proteinExistence type="predicted"/>
<dbReference type="Proteomes" id="UP000000314">
    <property type="component" value="Chromosome 2"/>
</dbReference>
<dbReference type="AlphaFoldDB" id="C4R1Z1"/>
<organism evidence="3 4">
    <name type="scientific">Komagataella phaffii (strain GS115 / ATCC 20864)</name>
    <name type="common">Yeast</name>
    <name type="synonym">Pichia pastoris</name>
    <dbReference type="NCBI Taxonomy" id="644223"/>
    <lineage>
        <taxon>Eukaryota</taxon>
        <taxon>Fungi</taxon>
        <taxon>Dikarya</taxon>
        <taxon>Ascomycota</taxon>
        <taxon>Saccharomycotina</taxon>
        <taxon>Pichiomycetes</taxon>
        <taxon>Pichiales</taxon>
        <taxon>Pichiaceae</taxon>
        <taxon>Komagataella</taxon>
    </lineage>
</organism>
<dbReference type="GO" id="GO:0005737">
    <property type="term" value="C:cytoplasm"/>
    <property type="evidence" value="ECO:0007669"/>
    <property type="project" value="TreeGrafter"/>
</dbReference>
<protein>
    <recommendedName>
        <fullName evidence="2">Tyrosine-protein phosphatase domain-containing protein</fullName>
    </recommendedName>
</protein>
<dbReference type="OrthoDB" id="6375174at2759"/>
<dbReference type="PANTHER" id="PTHR31126:SF74">
    <property type="entry name" value="TYROSINE-PROTEIN PHOSPHATASE-LIKE PROTEIN OCA2"/>
    <property type="match status" value="1"/>
</dbReference>
<dbReference type="PROSITE" id="PS50054">
    <property type="entry name" value="TYR_PHOSPHATASE_DUAL"/>
    <property type="match status" value="1"/>
</dbReference>
<evidence type="ECO:0000313" key="4">
    <source>
        <dbReference type="Proteomes" id="UP000000314"/>
    </source>
</evidence>
<keyword evidence="4" id="KW-1185">Reference proteome</keyword>
<dbReference type="STRING" id="644223.C4R1Z1"/>
<dbReference type="CDD" id="cd17661">
    <property type="entry name" value="PFA-DSP_Oca2"/>
    <property type="match status" value="1"/>
</dbReference>
<evidence type="ECO:0000256" key="1">
    <source>
        <dbReference type="ARBA" id="ARBA00022801"/>
    </source>
</evidence>
<dbReference type="FunFam" id="3.90.190.10:FF:000152">
    <property type="entry name" value="Tyrosine phosphatase, putative"/>
    <property type="match status" value="1"/>
</dbReference>
<dbReference type="HOGENOM" id="CLU_047845_3_0_1"/>
<reference evidence="3 4" key="1">
    <citation type="journal article" date="2009" name="Nat. Biotechnol.">
        <title>Genome sequence of the recombinant protein production host Pichia pastoris.</title>
        <authorList>
            <person name="De Schutter K."/>
            <person name="Lin Y.C."/>
            <person name="Tiels P."/>
            <person name="Van Hecke A."/>
            <person name="Glinka S."/>
            <person name="Weber-Lehmann J."/>
            <person name="Rouze P."/>
            <person name="Van de Peer Y."/>
            <person name="Callewaert N."/>
        </authorList>
    </citation>
    <scope>NUCLEOTIDE SEQUENCE [LARGE SCALE GENOMIC DNA]</scope>
    <source>
        <strain evidence="4">GS115 / ATCC 20864</strain>
    </source>
</reference>
<dbReference type="InterPro" id="IPR020428">
    <property type="entry name" value="PFA-DSPs"/>
</dbReference>
<dbReference type="GO" id="GO:0052840">
    <property type="term" value="F:inositol diphosphate tetrakisphosphate diphosphatase activity"/>
    <property type="evidence" value="ECO:0007669"/>
    <property type="project" value="TreeGrafter"/>
</dbReference>
<accession>C4R1Z1</accession>
<dbReference type="SMR" id="C4R1Z1"/>
<gene>
    <name evidence="3" type="ordered locus">PAS_chr2-2_0393</name>
</gene>
<dbReference type="RefSeq" id="XP_002491795.1">
    <property type="nucleotide sequence ID" value="XM_002491750.1"/>
</dbReference>
<dbReference type="PRINTS" id="PR01911">
    <property type="entry name" value="PFDSPHPHTASE"/>
</dbReference>
<dbReference type="InterPro" id="IPR029021">
    <property type="entry name" value="Prot-tyrosine_phosphatase-like"/>
</dbReference>
<sequence>MYSQGDQLIRQLRIYDSTAGELEQYEEPQDEFTSLKILDRCPEFVPPINFAIVEDGIYRSGHPQAFNFPYLQKLNLKTIIYLGDKTDNYDYYRWLRDQGIDFHYLNMQSCVEPFMFKDDSVIQQALKLIVHKENYPMLIHSNKGKHRVGVLVGIMRKLLQGWCISGIFDEYGRFAGGKGEGDVEYIETFKTDLLIDKNTKPEFVRVG</sequence>
<dbReference type="FunCoup" id="C4R1Z1">
    <property type="interactions" value="19"/>
</dbReference>
<dbReference type="InParanoid" id="C4R1Z1"/>
<dbReference type="Pfam" id="PF03162">
    <property type="entry name" value="Y_phosphatase2"/>
    <property type="match status" value="1"/>
</dbReference>
<keyword evidence="1" id="KW-0378">Hydrolase</keyword>